<dbReference type="HOGENOM" id="CLU_082005_0_0_5"/>
<dbReference type="AlphaFoldDB" id="A9ITC0"/>
<evidence type="ECO:0000313" key="2">
    <source>
        <dbReference type="Proteomes" id="UP000001592"/>
    </source>
</evidence>
<dbReference type="Proteomes" id="UP000001592">
    <property type="component" value="Chromosome"/>
</dbReference>
<protein>
    <submittedName>
        <fullName evidence="1">Uncharacterized protein</fullName>
    </submittedName>
</protein>
<keyword evidence="2" id="KW-1185">Reference proteome</keyword>
<dbReference type="eggNOG" id="ENOG503143P">
    <property type="taxonomic scope" value="Bacteria"/>
</dbReference>
<evidence type="ECO:0000313" key="1">
    <source>
        <dbReference type="EMBL" id="CAK01409.1"/>
    </source>
</evidence>
<organism evidence="1 2">
    <name type="scientific">Bartonella tribocorum (strain DSM 28219 / CCUG 45778 / CIP 105476 / IBS 506)</name>
    <dbReference type="NCBI Taxonomy" id="382640"/>
    <lineage>
        <taxon>Bacteria</taxon>
        <taxon>Pseudomonadati</taxon>
        <taxon>Pseudomonadota</taxon>
        <taxon>Alphaproteobacteria</taxon>
        <taxon>Hyphomicrobiales</taxon>
        <taxon>Bartonellaceae</taxon>
        <taxon>Bartonella</taxon>
    </lineage>
</organism>
<gene>
    <name evidence="1" type="ordered locus">BT_1016</name>
</gene>
<dbReference type="EMBL" id="AM260525">
    <property type="protein sequence ID" value="CAK01409.1"/>
    <property type="molecule type" value="Genomic_DNA"/>
</dbReference>
<reference evidence="1 2" key="1">
    <citation type="journal article" date="2007" name="Nat. Genet.">
        <title>Genomic analysis of Bartonella identifies type IV secretion systems as host adaptability factors.</title>
        <authorList>
            <person name="Saenz H.L."/>
            <person name="Engel P."/>
            <person name="Stoeckli M.C."/>
            <person name="Lanz C."/>
            <person name="Raddatz G."/>
            <person name="Vayssier-Taussat M."/>
            <person name="Birtles R."/>
            <person name="Schuster S.C."/>
            <person name="Dehio C."/>
        </authorList>
    </citation>
    <scope>NUCLEOTIDE SEQUENCE [LARGE SCALE GENOMIC DNA]</scope>
    <source>
        <strain evidence="2">DSM 28219 / CCUG 45778 / CIP 105476 / IBS 506</strain>
    </source>
</reference>
<name>A9ITC0_BART1</name>
<dbReference type="RefSeq" id="WP_012231629.1">
    <property type="nucleotide sequence ID" value="NC_010161.1"/>
</dbReference>
<dbReference type="KEGG" id="btr:BT_1016"/>
<sequence>MKLLSIMLVVIFIALFSISVLSSYTSIDSLEQYDRLYEEYVHKNYKNLEYHKKLAKAKESIKFLKTQMEETVDIPHDNSPFWKYLITLPNNPPEFNIFKHYHILLVFCGRFADLWQGDKSMPTLTFNDLTIRLEAFKANGMEYRKHWAYIEHIFFKAKFDTNFNDPMFAYAEKFLDSPNGISRKEQTIRTEQMIVENELTRFQNTAMMCAIARNVYLEMMPKEHVRPPVRYSTFEKWKRYLTNF</sequence>
<proteinExistence type="predicted"/>
<accession>A9ITC0</accession>